<dbReference type="AlphaFoldDB" id="A0A9P5L8M6"/>
<accession>A0A9P5L8M6</accession>
<evidence type="ECO:0000313" key="3">
    <source>
        <dbReference type="Proteomes" id="UP000722485"/>
    </source>
</evidence>
<evidence type="ECO:0000313" key="2">
    <source>
        <dbReference type="EMBL" id="KAF7545840.1"/>
    </source>
</evidence>
<keyword evidence="3" id="KW-1185">Reference proteome</keyword>
<gene>
    <name evidence="2" type="ORF">G7Z17_g8872</name>
</gene>
<dbReference type="OrthoDB" id="5395727at2759"/>
<dbReference type="Proteomes" id="UP000722485">
    <property type="component" value="Unassembled WGS sequence"/>
</dbReference>
<evidence type="ECO:0000256" key="1">
    <source>
        <dbReference type="SAM" id="MobiDB-lite"/>
    </source>
</evidence>
<feature type="region of interest" description="Disordered" evidence="1">
    <location>
        <begin position="38"/>
        <end position="105"/>
    </location>
</feature>
<organism evidence="2 3">
    <name type="scientific">Cylindrodendrum hubeiense</name>
    <dbReference type="NCBI Taxonomy" id="595255"/>
    <lineage>
        <taxon>Eukaryota</taxon>
        <taxon>Fungi</taxon>
        <taxon>Dikarya</taxon>
        <taxon>Ascomycota</taxon>
        <taxon>Pezizomycotina</taxon>
        <taxon>Sordariomycetes</taxon>
        <taxon>Hypocreomycetidae</taxon>
        <taxon>Hypocreales</taxon>
        <taxon>Nectriaceae</taxon>
        <taxon>Cylindrodendrum</taxon>
    </lineage>
</organism>
<sequence length="121" mass="13471">MTSMASTIEAQRHLLAGEACETTPSANDRLLFSGRDMEQPINQQQGVADSTPLTMNESPVAEPSKKDRRMSDEWDAAKVPPSRFQKRKGSIYATQSSRDGHVDKNYQEKYHAKIAEMNGGK</sequence>
<feature type="compositionally biased region" description="Basic and acidic residues" evidence="1">
    <location>
        <begin position="63"/>
        <end position="76"/>
    </location>
</feature>
<reference evidence="2" key="1">
    <citation type="submission" date="2020-03" db="EMBL/GenBank/DDBJ databases">
        <title>Draft Genome Sequence of Cylindrodendrum hubeiense.</title>
        <authorList>
            <person name="Buettner E."/>
            <person name="Kellner H."/>
        </authorList>
    </citation>
    <scope>NUCLEOTIDE SEQUENCE</scope>
    <source>
        <strain evidence="2">IHI 201604</strain>
    </source>
</reference>
<dbReference type="EMBL" id="JAANBB010000236">
    <property type="protein sequence ID" value="KAF7545840.1"/>
    <property type="molecule type" value="Genomic_DNA"/>
</dbReference>
<protein>
    <submittedName>
        <fullName evidence="2">Uncharacterized protein</fullName>
    </submittedName>
</protein>
<comment type="caution">
    <text evidence="2">The sequence shown here is derived from an EMBL/GenBank/DDBJ whole genome shotgun (WGS) entry which is preliminary data.</text>
</comment>
<proteinExistence type="predicted"/>
<feature type="compositionally biased region" description="Polar residues" evidence="1">
    <location>
        <begin position="40"/>
        <end position="57"/>
    </location>
</feature>
<name>A0A9P5L8M6_9HYPO</name>